<name>A0A1I5F2T5_9ACTN</name>
<reference evidence="2 3" key="1">
    <citation type="submission" date="2016-10" db="EMBL/GenBank/DDBJ databases">
        <authorList>
            <person name="de Groot N.N."/>
        </authorList>
    </citation>
    <scope>NUCLEOTIDE SEQUENCE [LARGE SCALE GENOMIC DNA]</scope>
    <source>
        <strain evidence="2 3">DSM 43067</strain>
    </source>
</reference>
<dbReference type="STRING" id="1993.SAMN04489713_104405"/>
<dbReference type="EMBL" id="FOVH01000004">
    <property type="protein sequence ID" value="SFO18098.1"/>
    <property type="molecule type" value="Genomic_DNA"/>
</dbReference>
<dbReference type="InterPro" id="IPR029032">
    <property type="entry name" value="AhpD-like"/>
</dbReference>
<gene>
    <name evidence="2" type="ORF">SAMN04489713_104405</name>
</gene>
<dbReference type="InParanoid" id="A0A1I5F2T5"/>
<feature type="domain" description="Carboxymuconolactone decarboxylase-like" evidence="1">
    <location>
        <begin position="34"/>
        <end position="99"/>
    </location>
</feature>
<dbReference type="PANTHER" id="PTHR33930">
    <property type="entry name" value="ALKYL HYDROPEROXIDE REDUCTASE AHPD"/>
    <property type="match status" value="1"/>
</dbReference>
<dbReference type="AlphaFoldDB" id="A0A1I5F2T5"/>
<dbReference type="GO" id="GO:0051920">
    <property type="term" value="F:peroxiredoxin activity"/>
    <property type="evidence" value="ECO:0007669"/>
    <property type="project" value="InterPro"/>
</dbReference>
<accession>A0A1I5F2T5</accession>
<dbReference type="GeneID" id="99653915"/>
<sequence>MTVLTPDQEEIKAEFIRVRGTWGPPWESMLRHDPGFLKAYLNFSAVPWRKNHLDAKTKEFVYIAVDAAATHLYEPGILQHIRAALEQGATGAEIMEVLELTSTLGIHACNIGVPLLLEVLEEEGLRTEPAPLDAERERLKAEFVANRGYWHPFWDGLLELDPELFGAYLDFSSVPWTTGTLPPKTKELVYVAFDASATHLYQPGLKLHMRNALRHGATAEEIMEVLEIASVVGIHAATTAAPLLDKALAEKAGSPGAATCGR</sequence>
<keyword evidence="2" id="KW-0560">Oxidoreductase</keyword>
<feature type="domain" description="Carboxymuconolactone decarboxylase-like" evidence="1">
    <location>
        <begin position="162"/>
        <end position="242"/>
    </location>
</feature>
<keyword evidence="2" id="KW-0575">Peroxidase</keyword>
<organism evidence="2 3">
    <name type="scientific">Actinomadura madurae</name>
    <dbReference type="NCBI Taxonomy" id="1993"/>
    <lineage>
        <taxon>Bacteria</taxon>
        <taxon>Bacillati</taxon>
        <taxon>Actinomycetota</taxon>
        <taxon>Actinomycetes</taxon>
        <taxon>Streptosporangiales</taxon>
        <taxon>Thermomonosporaceae</taxon>
        <taxon>Actinomadura</taxon>
    </lineage>
</organism>
<keyword evidence="3" id="KW-1185">Reference proteome</keyword>
<evidence type="ECO:0000313" key="2">
    <source>
        <dbReference type="EMBL" id="SFO18098.1"/>
    </source>
</evidence>
<evidence type="ECO:0000259" key="1">
    <source>
        <dbReference type="Pfam" id="PF02627"/>
    </source>
</evidence>
<dbReference type="Pfam" id="PF02627">
    <property type="entry name" value="CMD"/>
    <property type="match status" value="2"/>
</dbReference>
<dbReference type="RefSeq" id="WP_021594246.1">
    <property type="nucleotide sequence ID" value="NZ_CP083237.1"/>
</dbReference>
<dbReference type="Proteomes" id="UP000183413">
    <property type="component" value="Unassembled WGS sequence"/>
</dbReference>
<proteinExistence type="predicted"/>
<evidence type="ECO:0000313" key="3">
    <source>
        <dbReference type="Proteomes" id="UP000183413"/>
    </source>
</evidence>
<protein>
    <submittedName>
        <fullName evidence="2">Alkylhydroperoxidase AhpD family core domain-containing protein</fullName>
    </submittedName>
</protein>
<dbReference type="eggNOG" id="COG0599">
    <property type="taxonomic scope" value="Bacteria"/>
</dbReference>
<dbReference type="PANTHER" id="PTHR33930:SF2">
    <property type="entry name" value="BLR3452 PROTEIN"/>
    <property type="match status" value="1"/>
</dbReference>
<dbReference type="SUPFAM" id="SSF69118">
    <property type="entry name" value="AhpD-like"/>
    <property type="match status" value="1"/>
</dbReference>
<dbReference type="Gene3D" id="1.20.1290.10">
    <property type="entry name" value="AhpD-like"/>
    <property type="match status" value="1"/>
</dbReference>
<dbReference type="InterPro" id="IPR003779">
    <property type="entry name" value="CMD-like"/>
</dbReference>